<dbReference type="OrthoDB" id="2192946at2759"/>
<comment type="similarity">
    <text evidence="1 5">Belongs to the TUBGCP family.</text>
</comment>
<dbReference type="AlphaFoldDB" id="A0A2J6S973"/>
<dbReference type="GO" id="GO:0044732">
    <property type="term" value="C:mitotic spindle pole body"/>
    <property type="evidence" value="ECO:0007669"/>
    <property type="project" value="TreeGrafter"/>
</dbReference>
<dbReference type="EMBL" id="KZ613938">
    <property type="protein sequence ID" value="PMD47314.1"/>
    <property type="molecule type" value="Genomic_DNA"/>
</dbReference>
<organism evidence="9 10">
    <name type="scientific">Hyaloscypha variabilis (strain UAMH 11265 / GT02V1 / F)</name>
    <name type="common">Meliniomyces variabilis</name>
    <dbReference type="NCBI Taxonomy" id="1149755"/>
    <lineage>
        <taxon>Eukaryota</taxon>
        <taxon>Fungi</taxon>
        <taxon>Dikarya</taxon>
        <taxon>Ascomycota</taxon>
        <taxon>Pezizomycotina</taxon>
        <taxon>Leotiomycetes</taxon>
        <taxon>Helotiales</taxon>
        <taxon>Hyaloscyphaceae</taxon>
        <taxon>Hyaloscypha</taxon>
        <taxon>Hyaloscypha variabilis</taxon>
    </lineage>
</organism>
<dbReference type="Pfam" id="PF17681">
    <property type="entry name" value="GCP_N_terminal"/>
    <property type="match status" value="1"/>
</dbReference>
<dbReference type="Gene3D" id="1.20.120.1900">
    <property type="entry name" value="Gamma-tubulin complex, C-terminal domain"/>
    <property type="match status" value="1"/>
</dbReference>
<evidence type="ECO:0000259" key="7">
    <source>
        <dbReference type="Pfam" id="PF04130"/>
    </source>
</evidence>
<dbReference type="GO" id="GO:0051321">
    <property type="term" value="P:meiotic cell cycle"/>
    <property type="evidence" value="ECO:0007669"/>
    <property type="project" value="TreeGrafter"/>
</dbReference>
<feature type="compositionally biased region" description="Basic and acidic residues" evidence="6">
    <location>
        <begin position="69"/>
        <end position="78"/>
    </location>
</feature>
<evidence type="ECO:0000313" key="9">
    <source>
        <dbReference type="EMBL" id="PMD47314.1"/>
    </source>
</evidence>
<protein>
    <recommendedName>
        <fullName evidence="5">Spindle pole body component</fullName>
    </recommendedName>
</protein>
<name>A0A2J6S973_HYAVF</name>
<dbReference type="GO" id="GO:0005874">
    <property type="term" value="C:microtubule"/>
    <property type="evidence" value="ECO:0007669"/>
    <property type="project" value="UniProtKB-KW"/>
</dbReference>
<evidence type="ECO:0000256" key="2">
    <source>
        <dbReference type="ARBA" id="ARBA00022490"/>
    </source>
</evidence>
<dbReference type="InterPro" id="IPR007259">
    <property type="entry name" value="GCP"/>
</dbReference>
<keyword evidence="10" id="KW-1185">Reference proteome</keyword>
<feature type="domain" description="Gamma tubulin complex component protein N-terminal" evidence="8">
    <location>
        <begin position="184"/>
        <end position="518"/>
    </location>
</feature>
<feature type="compositionally biased region" description="Polar residues" evidence="6">
    <location>
        <begin position="45"/>
        <end position="68"/>
    </location>
</feature>
<dbReference type="InterPro" id="IPR041470">
    <property type="entry name" value="GCP_N"/>
</dbReference>
<dbReference type="Proteomes" id="UP000235786">
    <property type="component" value="Unassembled WGS sequence"/>
</dbReference>
<dbReference type="InterPro" id="IPR042241">
    <property type="entry name" value="GCP_C_sf"/>
</dbReference>
<dbReference type="InterPro" id="IPR040457">
    <property type="entry name" value="GCP_C"/>
</dbReference>
<sequence>MSSSSTARVSSRAERRTTNDNGSAQPRAPSGQTGGRGERLDSRRTQSPQPSTAGTSHKRTASGSQRTNRGVEERRTERVQITTRETLTRTRSPDRRPAPSAPPPERQRPAEPSRAHSGDPHPKSSKPETLPQAPWNPEVSLVPHTSAPLASRISIPPLASQAPQSLQPKPLQELSLEVQEAAILEDLLMVFMGYEGQYVRFSKNYNPAVEKDRLAGPGFKILPGLDPSLQDLTTSMLKMATHYAAIEAFVEVQSREEFGAVNHALCAAIRKLVQDYLILIAQLETQFLTNQSFTLHVLNLHTLPTSHMMYQLYSLAHEILKRNSLLEEDEDSDDGYDDIENILESLREGGDLGPGNIPGKKICKGGSVLGLITKRLETMSGDPAARSLLTSLLRDASRPYMMMLNEWLHHGSIKDPHAEFLVREQKSIKRERLEEDYTDEYWERRYTIRDHDVPPQLEGVKDKVLLAGKYLNVVRECGGVDVSKAVTDVPRSFDDNRFLDNVNSAYAHANESLLRLLLTTHALPARLRSLKHYFFLDRSDFFSYFLELGTSELRKPVKNVNTSKLQSLLDIVLRQPGSVAAQDPFKEDIKVEMNEVSLTNSLTRVVNISGIEQGETLQTPASQPTNESDKTAVGFTSLQLDYSVPFPVSLVISRKTVWRYQALFRYLLSLRYLEQQLVSCWQTHNRAASWSHKSSNRQVEMWKRRVFTLRARMLVFVQQLLYFCTAEVIEPNWQALMAKLNAKEDSKGGASPVRTVDELMQDHVDFLDTCLKECMLTNSRLLRIHSKLMQTCTFFATYTGWLSRELERTDPDLLGTKKPAQMNQQQWDRFKETQAQRNADLTASNAAGGGPSEEERLEKMFEIIQKYEVNFSRHLQILLDALNHYAATETVVLLGLCARLSTANQGTQYSGLRADEDGGAQA</sequence>
<feature type="domain" description="Gamma tubulin complex component C-terminal" evidence="7">
    <location>
        <begin position="523"/>
        <end position="901"/>
    </location>
</feature>
<feature type="compositionally biased region" description="Low complexity" evidence="6">
    <location>
        <begin position="1"/>
        <end position="10"/>
    </location>
</feature>
<keyword evidence="4 5" id="KW-0206">Cytoskeleton</keyword>
<reference evidence="9 10" key="1">
    <citation type="submission" date="2016-04" db="EMBL/GenBank/DDBJ databases">
        <title>A degradative enzymes factory behind the ericoid mycorrhizal symbiosis.</title>
        <authorList>
            <consortium name="DOE Joint Genome Institute"/>
            <person name="Martino E."/>
            <person name="Morin E."/>
            <person name="Grelet G."/>
            <person name="Kuo A."/>
            <person name="Kohler A."/>
            <person name="Daghino S."/>
            <person name="Barry K."/>
            <person name="Choi C."/>
            <person name="Cichocki N."/>
            <person name="Clum A."/>
            <person name="Copeland A."/>
            <person name="Hainaut M."/>
            <person name="Haridas S."/>
            <person name="Labutti K."/>
            <person name="Lindquist E."/>
            <person name="Lipzen A."/>
            <person name="Khouja H.-R."/>
            <person name="Murat C."/>
            <person name="Ohm R."/>
            <person name="Olson A."/>
            <person name="Spatafora J."/>
            <person name="Veneault-Fourrey C."/>
            <person name="Henrissat B."/>
            <person name="Grigoriev I."/>
            <person name="Martin F."/>
            <person name="Perotto S."/>
        </authorList>
    </citation>
    <scope>NUCLEOTIDE SEQUENCE [LARGE SCALE GENOMIC DNA]</scope>
    <source>
        <strain evidence="9 10">F</strain>
    </source>
</reference>
<gene>
    <name evidence="9" type="ORF">L207DRAFT_560844</name>
</gene>
<dbReference type="GO" id="GO:0000922">
    <property type="term" value="C:spindle pole"/>
    <property type="evidence" value="ECO:0007669"/>
    <property type="project" value="InterPro"/>
</dbReference>
<proteinExistence type="inferred from homology"/>
<feature type="compositionally biased region" description="Basic and acidic residues" evidence="6">
    <location>
        <begin position="86"/>
        <end position="97"/>
    </location>
</feature>
<evidence type="ECO:0000256" key="6">
    <source>
        <dbReference type="SAM" id="MobiDB-lite"/>
    </source>
</evidence>
<comment type="subcellular location">
    <subcellularLocation>
        <location evidence="5">Cytoplasm</location>
        <location evidence="5">Cytoskeleton</location>
        <location evidence="5">Microtubule organizing center</location>
    </subcellularLocation>
</comment>
<evidence type="ECO:0000313" key="10">
    <source>
        <dbReference type="Proteomes" id="UP000235786"/>
    </source>
</evidence>
<dbReference type="GO" id="GO:0051011">
    <property type="term" value="F:microtubule minus-end binding"/>
    <property type="evidence" value="ECO:0007669"/>
    <property type="project" value="TreeGrafter"/>
</dbReference>
<dbReference type="GO" id="GO:0051225">
    <property type="term" value="P:spindle assembly"/>
    <property type="evidence" value="ECO:0007669"/>
    <property type="project" value="TreeGrafter"/>
</dbReference>
<dbReference type="GO" id="GO:0007020">
    <property type="term" value="P:microtubule nucleation"/>
    <property type="evidence" value="ECO:0007669"/>
    <property type="project" value="InterPro"/>
</dbReference>
<dbReference type="PANTHER" id="PTHR19302:SF13">
    <property type="entry name" value="GAMMA-TUBULIN COMPLEX COMPONENT 2"/>
    <property type="match status" value="1"/>
</dbReference>
<dbReference type="GO" id="GO:0000278">
    <property type="term" value="P:mitotic cell cycle"/>
    <property type="evidence" value="ECO:0007669"/>
    <property type="project" value="TreeGrafter"/>
</dbReference>
<dbReference type="GO" id="GO:0043015">
    <property type="term" value="F:gamma-tubulin binding"/>
    <property type="evidence" value="ECO:0007669"/>
    <property type="project" value="InterPro"/>
</dbReference>
<accession>A0A2J6S973</accession>
<feature type="compositionally biased region" description="Basic and acidic residues" evidence="6">
    <location>
        <begin position="105"/>
        <end position="126"/>
    </location>
</feature>
<dbReference type="PANTHER" id="PTHR19302">
    <property type="entry name" value="GAMMA TUBULIN COMPLEX PROTEIN"/>
    <property type="match status" value="1"/>
</dbReference>
<dbReference type="STRING" id="1149755.A0A2J6S973"/>
<dbReference type="GO" id="GO:0000930">
    <property type="term" value="C:gamma-tubulin complex"/>
    <property type="evidence" value="ECO:0007669"/>
    <property type="project" value="TreeGrafter"/>
</dbReference>
<evidence type="ECO:0000259" key="8">
    <source>
        <dbReference type="Pfam" id="PF17681"/>
    </source>
</evidence>
<evidence type="ECO:0000256" key="3">
    <source>
        <dbReference type="ARBA" id="ARBA00022701"/>
    </source>
</evidence>
<evidence type="ECO:0000256" key="5">
    <source>
        <dbReference type="RuleBase" id="RU363050"/>
    </source>
</evidence>
<dbReference type="Pfam" id="PF04130">
    <property type="entry name" value="GCP_C_terminal"/>
    <property type="match status" value="1"/>
</dbReference>
<keyword evidence="3 5" id="KW-0493">Microtubule</keyword>
<evidence type="ECO:0000256" key="1">
    <source>
        <dbReference type="ARBA" id="ARBA00010337"/>
    </source>
</evidence>
<evidence type="ECO:0000256" key="4">
    <source>
        <dbReference type="ARBA" id="ARBA00023212"/>
    </source>
</evidence>
<dbReference type="GO" id="GO:0031122">
    <property type="term" value="P:cytoplasmic microtubule organization"/>
    <property type="evidence" value="ECO:0007669"/>
    <property type="project" value="TreeGrafter"/>
</dbReference>
<keyword evidence="2 5" id="KW-0963">Cytoplasm</keyword>
<feature type="region of interest" description="Disordered" evidence="6">
    <location>
        <begin position="1"/>
        <end position="142"/>
    </location>
</feature>